<accession>A0ABY7DNF0</accession>
<dbReference type="InterPro" id="IPR001466">
    <property type="entry name" value="Beta-lactam-related"/>
</dbReference>
<dbReference type="InterPro" id="IPR050491">
    <property type="entry name" value="AmpC-like"/>
</dbReference>
<evidence type="ECO:0000313" key="3">
    <source>
        <dbReference type="EMBL" id="WAQ98252.1"/>
    </source>
</evidence>
<feature type="domain" description="Beta-lactamase-related" evidence="2">
    <location>
        <begin position="42"/>
        <end position="357"/>
    </location>
</feature>
<dbReference type="EMBL" id="CP111014">
    <property type="protein sequence ID" value="WAQ98252.1"/>
    <property type="molecule type" value="Genomic_DNA"/>
</dbReference>
<dbReference type="Proteomes" id="UP001164746">
    <property type="component" value="Chromosome 3"/>
</dbReference>
<dbReference type="InterPro" id="IPR012338">
    <property type="entry name" value="Beta-lactam/transpept-like"/>
</dbReference>
<sequence length="1133" mass="126546">MEHPGQLLCVAFVMLVIDGTCTGMTDSVDVDALSAEEVHALNRFVRDTVSCSGIPGLAVTLVRGDESVFSRGYGHAEIEAGKQATEHSKFCIGSLTKAFTSAVLADILSKNQSVTWDTKVKDILGDRFHLSDQLRTDHVTLRDLLAHKVGTPSYFHALLVGFPENMSSNYMYMLAGHIAEVLTGESWEALVDERLLRRLNMLDTGFVDRAGSLEEIVTPYVLRNGKHVPVDKNLLLSVAPSGPAGSVYSTASDMARWMLFHLRQGRNAHGASLVHSAWLEETYHSQMTHPFEEKDLNRPIFPISDVTLSYNMGWMTSEYRGYRKLWHSGGIVTFTSQLWLFPGMRSGVFVASNGPLTTRGSAALKPWLNVSTACSFPAPWEPAPEVPEAVTLPPYAWNITRPRSHYTGKYGNMGFGRIVVEPEEDKLMLRYGRFGKMAIHPVNDEEFRGVYVDKLWFITNSDGNVKRIPVTFVLQGGQVTGLYMPVDFESAKTLFLKGADFNHTNSATSLENTSLVCASGDLAVVPYSALSVFLCSIIWFIFLEKYKVSYEIFGRSLTENSDFIFDQDKRNKLELFINSTIECSGIIGLSLSLVHNRTVLYSEGFGFTDIKQGRKATGSSKFAIGSLTKAFTSALFADLIEENETITWDTKVKDILGGSFKLIDGREREITIRDLLAHKTGLLDYSHMLISDVISAEELLRRIRYMPASDALRTRFHYNNYMYTVAGMVVERLGKDEWGNLVANRFLRPLHMNDTGFLNESSSPDDLSDQFVMKDGSPVAIDRSLVRSLHTTAPAGAIISTADDMAKWMMFHLNEGRDEDGRQIADLQPTYEGEMVLPMPSEWLPGLPYSEVSVSYNMGWMTHAYRGYRRVGHTGGVHSFQSQCYLFPDKKTGLFLVMNGPRSKSATKMSRLIALYVSDLLIEEKPWLNASTACSFPDPWYPQAAPPPPPPPQHYTWNITQNKTDYVGTYSHKGFGDIKVNIENGTHLLLEYGKYGKMHVYPINETSFLGIHVGKMWFITSADDGMGPLSLGFAIKEKVNGLLFPLNFVGQLTRFDKIDKRDERDSASVEHDSASVEHDSALNKPAAALAMNIASNQQVIGGQFVLAITEVMHTPIRCLESRHAEYWSDQHEH</sequence>
<keyword evidence="1" id="KW-0732">Signal</keyword>
<evidence type="ECO:0000259" key="2">
    <source>
        <dbReference type="Pfam" id="PF00144"/>
    </source>
</evidence>
<feature type="domain" description="Beta-lactamase-related" evidence="2">
    <location>
        <begin position="585"/>
        <end position="916"/>
    </location>
</feature>
<dbReference type="Pfam" id="PF00144">
    <property type="entry name" value="Beta-lactamase"/>
    <property type="match status" value="2"/>
</dbReference>
<evidence type="ECO:0000256" key="1">
    <source>
        <dbReference type="SAM" id="SignalP"/>
    </source>
</evidence>
<reference evidence="3" key="1">
    <citation type="submission" date="2022-11" db="EMBL/GenBank/DDBJ databases">
        <title>Centuries of genome instability and evolution in soft-shell clam transmissible cancer (bioRxiv).</title>
        <authorList>
            <person name="Hart S.F.M."/>
            <person name="Yonemitsu M.A."/>
            <person name="Giersch R.M."/>
            <person name="Beal B.F."/>
            <person name="Arriagada G."/>
            <person name="Davis B.W."/>
            <person name="Ostrander E.A."/>
            <person name="Goff S.P."/>
            <person name="Metzger M.J."/>
        </authorList>
    </citation>
    <scope>NUCLEOTIDE SEQUENCE</scope>
    <source>
        <strain evidence="3">MELC-2E11</strain>
        <tissue evidence="3">Siphon/mantle</tissue>
    </source>
</reference>
<protein>
    <submittedName>
        <fullName evidence="3">GIGA6-like protein</fullName>
    </submittedName>
</protein>
<feature type="signal peptide" evidence="1">
    <location>
        <begin position="1"/>
        <end position="23"/>
    </location>
</feature>
<proteinExistence type="predicted"/>
<feature type="non-terminal residue" evidence="3">
    <location>
        <position position="1"/>
    </location>
</feature>
<dbReference type="SUPFAM" id="SSF56601">
    <property type="entry name" value="beta-lactamase/transpeptidase-like"/>
    <property type="match status" value="2"/>
</dbReference>
<organism evidence="3 4">
    <name type="scientific">Mya arenaria</name>
    <name type="common">Soft-shell clam</name>
    <dbReference type="NCBI Taxonomy" id="6604"/>
    <lineage>
        <taxon>Eukaryota</taxon>
        <taxon>Metazoa</taxon>
        <taxon>Spiralia</taxon>
        <taxon>Lophotrochozoa</taxon>
        <taxon>Mollusca</taxon>
        <taxon>Bivalvia</taxon>
        <taxon>Autobranchia</taxon>
        <taxon>Heteroconchia</taxon>
        <taxon>Euheterodonta</taxon>
        <taxon>Imparidentia</taxon>
        <taxon>Neoheterodontei</taxon>
        <taxon>Myida</taxon>
        <taxon>Myoidea</taxon>
        <taxon>Myidae</taxon>
        <taxon>Mya</taxon>
    </lineage>
</organism>
<feature type="chain" id="PRO_5045701176" evidence="1">
    <location>
        <begin position="24"/>
        <end position="1133"/>
    </location>
</feature>
<name>A0ABY7DNF0_MYAAR</name>
<dbReference type="PANTHER" id="PTHR46825">
    <property type="entry name" value="D-ALANYL-D-ALANINE-CARBOXYPEPTIDASE/ENDOPEPTIDASE AMPH"/>
    <property type="match status" value="1"/>
</dbReference>
<evidence type="ECO:0000313" key="4">
    <source>
        <dbReference type="Proteomes" id="UP001164746"/>
    </source>
</evidence>
<keyword evidence="4" id="KW-1185">Reference proteome</keyword>
<dbReference type="PANTHER" id="PTHR46825:SF15">
    <property type="entry name" value="BETA-LACTAMASE-RELATED DOMAIN-CONTAINING PROTEIN"/>
    <property type="match status" value="1"/>
</dbReference>
<dbReference type="Gene3D" id="3.40.710.10">
    <property type="entry name" value="DD-peptidase/beta-lactamase superfamily"/>
    <property type="match status" value="2"/>
</dbReference>
<gene>
    <name evidence="3" type="ORF">MAR_022625</name>
</gene>